<accession>A0AAE9HJJ7</accession>
<organism evidence="1 2">
    <name type="scientific">Pseudomonas phage EM</name>
    <dbReference type="NCBI Taxonomy" id="2936914"/>
    <lineage>
        <taxon>Viruses</taxon>
        <taxon>Duplodnaviria</taxon>
        <taxon>Heunggongvirae</taxon>
        <taxon>Uroviricota</taxon>
        <taxon>Caudoviricetes</taxon>
        <taxon>Vandenendeviridae</taxon>
        <taxon>Skurskavirinae</taxon>
        <taxon>Baldwinvirus</taxon>
        <taxon>Baldwinvirus EM</taxon>
    </lineage>
</organism>
<proteinExistence type="predicted"/>
<keyword evidence="2" id="KW-1185">Reference proteome</keyword>
<name>A0AAE9HJJ7_9CAUD</name>
<protein>
    <submittedName>
        <fullName evidence="1">Uncharacterized protein</fullName>
    </submittedName>
</protein>
<sequence>MTRVVVLRAPAHVIEGNCSQSERRLFKGVKQAAQDILDRVSTFVLLPNTVDRDTLQKEWDIQVIQL</sequence>
<dbReference type="Proteomes" id="UP000831536">
    <property type="component" value="Segment"/>
</dbReference>
<gene>
    <name evidence="1" type="ORF">EM_141</name>
</gene>
<evidence type="ECO:0000313" key="1">
    <source>
        <dbReference type="EMBL" id="UPW35926.1"/>
    </source>
</evidence>
<evidence type="ECO:0000313" key="2">
    <source>
        <dbReference type="Proteomes" id="UP000831536"/>
    </source>
</evidence>
<reference evidence="1" key="1">
    <citation type="journal article" date="2022" name="J. Appl. Microbiol.">
        <title>Bacteriophage-Antibiotic Combinations Against Multidrug-Resistant Pseudomonas aeruginosa.</title>
        <authorList>
            <person name="Holger D."/>
            <person name="Lev K.L."/>
            <person name="Kebriaei R."/>
            <person name="Morrisette T."/>
            <person name="Shah R."/>
            <person name="Alexander J."/>
            <person name="Lehman S.M."/>
            <person name="Rybak M.J."/>
        </authorList>
    </citation>
    <scope>NUCLEOTIDE SEQUENCE</scope>
</reference>
<dbReference type="EMBL" id="ON169972">
    <property type="protein sequence ID" value="UPW35926.1"/>
    <property type="molecule type" value="Genomic_DNA"/>
</dbReference>